<evidence type="ECO:0000256" key="1">
    <source>
        <dbReference type="ARBA" id="ARBA00022722"/>
    </source>
</evidence>
<gene>
    <name evidence="6" type="ORF">HEB94_007131</name>
</gene>
<sequence>MRGPLFMYGGPAAGAPGYRHDGPYAIVDVETTGFSPNRGDRVIEIAIARVDAFGRIEDEYATLLSPEGRDTGPVFVHGISNESVRDAPTFRDVAGDILARLEGAVLVAHNAIFEERFLAAEFARAGIKTGPVPALCTLWLAQRTLAMPNYKLATLARHRNIPLADAHAALGDVRAVAGLLPDMLSRHRTPLIYGCGPLIGAQLTAWPRGIVRPRTRAVAMRRGTEGWMASLVARLPMSGADVSDVDAAAYLDALSVVLEDGKIIGDEAKSLARLAGSAGLGAAQVAALNERYLEAMREAALDDQVLTVTELRELRNAAKALGAPDYFDDLHPHDTTQAQHAASAHGPNPASTPRPTKQRRCGHCREVGHYRPKCPQLV</sequence>
<dbReference type="RefSeq" id="WP_192753675.1">
    <property type="nucleotide sequence ID" value="NZ_BAABJL010000095.1"/>
</dbReference>
<dbReference type="InterPro" id="IPR013520">
    <property type="entry name" value="Ribonucl_H"/>
</dbReference>
<feature type="domain" description="Exonuclease" evidence="5">
    <location>
        <begin position="23"/>
        <end position="189"/>
    </location>
</feature>
<dbReference type="InterPro" id="IPR036397">
    <property type="entry name" value="RNaseH_sf"/>
</dbReference>
<dbReference type="InterPro" id="IPR012337">
    <property type="entry name" value="RNaseH-like_sf"/>
</dbReference>
<dbReference type="EMBL" id="JADBEM010000001">
    <property type="protein sequence ID" value="MBE1610283.1"/>
    <property type="molecule type" value="Genomic_DNA"/>
</dbReference>
<dbReference type="AlphaFoldDB" id="A0A927N3H0"/>
<name>A0A927N3H0_9ACTN</name>
<dbReference type="PANTHER" id="PTHR30231:SF4">
    <property type="entry name" value="PROTEIN NEN2"/>
    <property type="match status" value="1"/>
</dbReference>
<dbReference type="Gene3D" id="3.30.420.10">
    <property type="entry name" value="Ribonuclease H-like superfamily/Ribonuclease H"/>
    <property type="match status" value="1"/>
</dbReference>
<dbReference type="FunFam" id="3.30.420.10:FF:000045">
    <property type="entry name" value="3'-5' exonuclease DinG"/>
    <property type="match status" value="1"/>
</dbReference>
<dbReference type="PANTHER" id="PTHR30231">
    <property type="entry name" value="DNA POLYMERASE III SUBUNIT EPSILON"/>
    <property type="match status" value="1"/>
</dbReference>
<dbReference type="GO" id="GO:0008270">
    <property type="term" value="F:zinc ion binding"/>
    <property type="evidence" value="ECO:0007669"/>
    <property type="project" value="InterPro"/>
</dbReference>
<dbReference type="SUPFAM" id="SSF53098">
    <property type="entry name" value="Ribonuclease H-like"/>
    <property type="match status" value="1"/>
</dbReference>
<dbReference type="GO" id="GO:0005829">
    <property type="term" value="C:cytosol"/>
    <property type="evidence" value="ECO:0007669"/>
    <property type="project" value="TreeGrafter"/>
</dbReference>
<evidence type="ECO:0000256" key="4">
    <source>
        <dbReference type="SAM" id="MobiDB-lite"/>
    </source>
</evidence>
<keyword evidence="3" id="KW-0269">Exonuclease</keyword>
<accession>A0A927N3H0</accession>
<keyword evidence="1" id="KW-0540">Nuclease</keyword>
<organism evidence="6 7">
    <name type="scientific">Actinopolymorpha pittospori</name>
    <dbReference type="NCBI Taxonomy" id="648752"/>
    <lineage>
        <taxon>Bacteria</taxon>
        <taxon>Bacillati</taxon>
        <taxon>Actinomycetota</taxon>
        <taxon>Actinomycetes</taxon>
        <taxon>Propionibacteriales</taxon>
        <taxon>Actinopolymorphaceae</taxon>
        <taxon>Actinopolymorpha</taxon>
    </lineage>
</organism>
<reference evidence="6" key="1">
    <citation type="submission" date="2020-10" db="EMBL/GenBank/DDBJ databases">
        <title>Sequencing the genomes of 1000 actinobacteria strains.</title>
        <authorList>
            <person name="Klenk H.-P."/>
        </authorList>
    </citation>
    <scope>NUCLEOTIDE SEQUENCE</scope>
    <source>
        <strain evidence="6">DSM 45354</strain>
    </source>
</reference>
<dbReference type="EC" id="2.7.7.7" evidence="6"/>
<dbReference type="Proteomes" id="UP000638648">
    <property type="component" value="Unassembled WGS sequence"/>
</dbReference>
<keyword evidence="6" id="KW-0548">Nucleotidyltransferase</keyword>
<evidence type="ECO:0000259" key="5">
    <source>
        <dbReference type="SMART" id="SM00479"/>
    </source>
</evidence>
<dbReference type="GO" id="GO:0003887">
    <property type="term" value="F:DNA-directed DNA polymerase activity"/>
    <property type="evidence" value="ECO:0007669"/>
    <property type="project" value="UniProtKB-EC"/>
</dbReference>
<evidence type="ECO:0000313" key="7">
    <source>
        <dbReference type="Proteomes" id="UP000638648"/>
    </source>
</evidence>
<protein>
    <submittedName>
        <fullName evidence="6">DNA polymerase-3 subunit epsilon</fullName>
        <ecNumber evidence="6">2.7.7.7</ecNumber>
    </submittedName>
</protein>
<dbReference type="SMART" id="SM00479">
    <property type="entry name" value="EXOIII"/>
    <property type="match status" value="1"/>
</dbReference>
<dbReference type="GO" id="GO:0008408">
    <property type="term" value="F:3'-5' exonuclease activity"/>
    <property type="evidence" value="ECO:0007669"/>
    <property type="project" value="TreeGrafter"/>
</dbReference>
<evidence type="ECO:0000313" key="6">
    <source>
        <dbReference type="EMBL" id="MBE1610283.1"/>
    </source>
</evidence>
<evidence type="ECO:0000256" key="2">
    <source>
        <dbReference type="ARBA" id="ARBA00022801"/>
    </source>
</evidence>
<dbReference type="SUPFAM" id="SSF57756">
    <property type="entry name" value="Retrovirus zinc finger-like domains"/>
    <property type="match status" value="1"/>
</dbReference>
<dbReference type="CDD" id="cd06127">
    <property type="entry name" value="DEDDh"/>
    <property type="match status" value="1"/>
</dbReference>
<keyword evidence="2" id="KW-0378">Hydrolase</keyword>
<comment type="caution">
    <text evidence="6">The sequence shown here is derived from an EMBL/GenBank/DDBJ whole genome shotgun (WGS) entry which is preliminary data.</text>
</comment>
<keyword evidence="6" id="KW-0808">Transferase</keyword>
<dbReference type="GO" id="GO:0003676">
    <property type="term" value="F:nucleic acid binding"/>
    <property type="evidence" value="ECO:0007669"/>
    <property type="project" value="InterPro"/>
</dbReference>
<keyword evidence="7" id="KW-1185">Reference proteome</keyword>
<dbReference type="Pfam" id="PF00929">
    <property type="entry name" value="RNase_T"/>
    <property type="match status" value="1"/>
</dbReference>
<dbReference type="InterPro" id="IPR036875">
    <property type="entry name" value="Znf_CCHC_sf"/>
</dbReference>
<feature type="region of interest" description="Disordered" evidence="4">
    <location>
        <begin position="325"/>
        <end position="360"/>
    </location>
</feature>
<evidence type="ECO:0000256" key="3">
    <source>
        <dbReference type="ARBA" id="ARBA00022839"/>
    </source>
</evidence>
<proteinExistence type="predicted"/>